<dbReference type="SMART" id="SM00220">
    <property type="entry name" value="S_TKc"/>
    <property type="match status" value="1"/>
</dbReference>
<dbReference type="InterPro" id="IPR008271">
    <property type="entry name" value="Ser/Thr_kinase_AS"/>
</dbReference>
<dbReference type="FunFam" id="1.10.510.10:FF:000571">
    <property type="entry name" value="Maternal embryonic leucine zipper kinase"/>
    <property type="match status" value="1"/>
</dbReference>
<accession>A0AAU9JQJ5</accession>
<dbReference type="SUPFAM" id="SSF48371">
    <property type="entry name" value="ARM repeat"/>
    <property type="match status" value="2"/>
</dbReference>
<feature type="binding site" evidence="4">
    <location>
        <position position="33"/>
    </location>
    <ligand>
        <name>ATP</name>
        <dbReference type="ChEBI" id="CHEBI:30616"/>
    </ligand>
</feature>
<dbReference type="SUPFAM" id="SSF56112">
    <property type="entry name" value="Protein kinase-like (PK-like)"/>
    <property type="match status" value="1"/>
</dbReference>
<dbReference type="InterPro" id="IPR011009">
    <property type="entry name" value="Kinase-like_dom_sf"/>
</dbReference>
<comment type="caution">
    <text evidence="7">The sequence shown here is derived from an EMBL/GenBank/DDBJ whole genome shotgun (WGS) entry which is preliminary data.</text>
</comment>
<keyword evidence="8" id="KW-1185">Reference proteome</keyword>
<feature type="compositionally biased region" description="Acidic residues" evidence="5">
    <location>
        <begin position="344"/>
        <end position="359"/>
    </location>
</feature>
<evidence type="ECO:0000256" key="5">
    <source>
        <dbReference type="SAM" id="MobiDB-lite"/>
    </source>
</evidence>
<dbReference type="FunFam" id="3.30.200.20:FF:000042">
    <property type="entry name" value="Aurora kinase A"/>
    <property type="match status" value="1"/>
</dbReference>
<dbReference type="PROSITE" id="PS00107">
    <property type="entry name" value="PROTEIN_KINASE_ATP"/>
    <property type="match status" value="1"/>
</dbReference>
<evidence type="ECO:0000313" key="7">
    <source>
        <dbReference type="EMBL" id="CAG9329159.1"/>
    </source>
</evidence>
<dbReference type="PROSITE" id="PS50011">
    <property type="entry name" value="PROTEIN_KINASE_DOM"/>
    <property type="match status" value="1"/>
</dbReference>
<reference evidence="7" key="1">
    <citation type="submission" date="2021-09" db="EMBL/GenBank/DDBJ databases">
        <authorList>
            <consortium name="AG Swart"/>
            <person name="Singh M."/>
            <person name="Singh A."/>
            <person name="Seah K."/>
            <person name="Emmerich C."/>
        </authorList>
    </citation>
    <scope>NUCLEOTIDE SEQUENCE</scope>
    <source>
        <strain evidence="7">ATCC30299</strain>
    </source>
</reference>
<dbReference type="InterPro" id="IPR044591">
    <property type="entry name" value="RUK"/>
</dbReference>
<evidence type="ECO:0000313" key="8">
    <source>
        <dbReference type="Proteomes" id="UP001162131"/>
    </source>
</evidence>
<dbReference type="InterPro" id="IPR000719">
    <property type="entry name" value="Prot_kinase_dom"/>
</dbReference>
<dbReference type="InterPro" id="IPR016024">
    <property type="entry name" value="ARM-type_fold"/>
</dbReference>
<dbReference type="AlphaFoldDB" id="A0AAU9JQJ5"/>
<organism evidence="7 8">
    <name type="scientific">Blepharisma stoltei</name>
    <dbReference type="NCBI Taxonomy" id="1481888"/>
    <lineage>
        <taxon>Eukaryota</taxon>
        <taxon>Sar</taxon>
        <taxon>Alveolata</taxon>
        <taxon>Ciliophora</taxon>
        <taxon>Postciliodesmatophora</taxon>
        <taxon>Heterotrichea</taxon>
        <taxon>Heterotrichida</taxon>
        <taxon>Blepharismidae</taxon>
        <taxon>Blepharisma</taxon>
    </lineage>
</organism>
<feature type="compositionally biased region" description="Basic and acidic residues" evidence="5">
    <location>
        <begin position="375"/>
        <end position="385"/>
    </location>
</feature>
<dbReference type="Pfam" id="PF00069">
    <property type="entry name" value="Pkinase"/>
    <property type="match status" value="1"/>
</dbReference>
<dbReference type="PANTHER" id="PTHR46562:SF1">
    <property type="entry name" value="SERINE_THREONINE-PROTEIN KINASE ULK4"/>
    <property type="match status" value="1"/>
</dbReference>
<gene>
    <name evidence="7" type="ORF">BSTOLATCC_MIC47988</name>
</gene>
<evidence type="ECO:0000256" key="3">
    <source>
        <dbReference type="ARBA" id="ARBA00022840"/>
    </source>
</evidence>
<dbReference type="InterPro" id="IPR017441">
    <property type="entry name" value="Protein_kinase_ATP_BS"/>
</dbReference>
<dbReference type="InterPro" id="IPR056981">
    <property type="entry name" value="HEAT_ULK4_RUNKEL"/>
</dbReference>
<dbReference type="Pfam" id="PF23606">
    <property type="entry name" value="HEAT_ULK4"/>
    <property type="match status" value="1"/>
</dbReference>
<protein>
    <recommendedName>
        <fullName evidence="6">Protein kinase domain-containing protein</fullName>
    </recommendedName>
</protein>
<evidence type="ECO:0000256" key="2">
    <source>
        <dbReference type="ARBA" id="ARBA00022741"/>
    </source>
</evidence>
<dbReference type="InterPro" id="IPR011989">
    <property type="entry name" value="ARM-like"/>
</dbReference>
<dbReference type="Gene3D" id="1.10.510.10">
    <property type="entry name" value="Transferase(Phosphotransferase) domain 1"/>
    <property type="match status" value="1"/>
</dbReference>
<feature type="region of interest" description="Disordered" evidence="5">
    <location>
        <begin position="317"/>
        <end position="430"/>
    </location>
</feature>
<evidence type="ECO:0000256" key="1">
    <source>
        <dbReference type="ARBA" id="ARBA00011245"/>
    </source>
</evidence>
<dbReference type="GO" id="GO:0005524">
    <property type="term" value="F:ATP binding"/>
    <property type="evidence" value="ECO:0007669"/>
    <property type="project" value="UniProtKB-UniRule"/>
</dbReference>
<name>A0AAU9JQJ5_9CILI</name>
<dbReference type="Gene3D" id="1.25.10.10">
    <property type="entry name" value="Leucine-rich Repeat Variant"/>
    <property type="match status" value="2"/>
</dbReference>
<dbReference type="EMBL" id="CAJZBQ010000047">
    <property type="protein sequence ID" value="CAG9329159.1"/>
    <property type="molecule type" value="Genomic_DNA"/>
</dbReference>
<keyword evidence="3 4" id="KW-0067">ATP-binding</keyword>
<evidence type="ECO:0000256" key="4">
    <source>
        <dbReference type="PROSITE-ProRule" id="PRU10141"/>
    </source>
</evidence>
<proteinExistence type="predicted"/>
<comment type="subunit">
    <text evidence="1">Monomer.</text>
</comment>
<feature type="domain" description="Protein kinase" evidence="6">
    <location>
        <begin position="4"/>
        <end position="252"/>
    </location>
</feature>
<dbReference type="PROSITE" id="PS00108">
    <property type="entry name" value="PROTEIN_KINASE_ST"/>
    <property type="match status" value="1"/>
</dbReference>
<dbReference type="CDD" id="cd14010">
    <property type="entry name" value="STKc_ULK4"/>
    <property type="match status" value="1"/>
</dbReference>
<sequence length="1225" mass="139132">MNNYHIYDEIGKGKYSVVYKGRKKRSIEYLAIKSVEKSRRKKILNEVRIMHNLDHENILKFYSWYETRNHLWIIFEYCAGGSLLNLIESDKTLPEESVRTFAFDLMKALLYLHSNGIIYGDLKPSNILFNEYGQLKLADFGLSRKIVDLTQGDSQSKRGTPFYMAPELFQDDGVYSFYSDFWSLGCVVYELATGQPPYISTSFQELVEQILNAPVPEIPDYSRDFNDFLKELMQKDPAKRISWDEVTVHPIWKENTMTLNITLPPQPLYEKYLKARGVQQRTVSAQASNTQFSSGRVDLMRMSQNIQKNLLRESVKNGYQQKEVEGNDVKLDNRDQVVDFGEYKEEEEDEESEENTEPTEGEKDSGLEEEIGIIEEEKQEVKDNRPITIQGGLRNPPVSIEEERPNSASQRVNSAQPANLTKQSSISKPPPPFEAIMIHNSDTSVKPIIGNRELEKQGELSFNPQTLGFEAWTSEDVMANAEKREIEAHFHQIYQALTSSAQGIDKLNILTYFETLIINSTVANKLIVSPSVGLLIRLLRSSKSSPMKVRICSILGQMVRYSTFIEVTLAESGLYQALSEQIKDKNEKVRRRAMAALGEYLFYAATQMDDEQGQSVWEIPHLIFALVIKVSKSGEDEILRFYAIKTIENITAQSTKAGTKFAIAEVAQNLCSVYLSTKNEYCKVAALSALCHVIRLNLSLCSTVIERLAIRHINSGLSEDLPKIQQNFLTILILITQNPPSRFAAILAEDKNFLSIVLSLLENPNVVIRGKALILLNLLIKANVRWILILSENKFFAIIEKLLRDSYRYVQWCLFYLLVQIADLSLVIVKNVAEDMKIVLDKRGQSKNAIVLLPVVQQVITSGAGTNHLSYPALIKFLVEILDLCLRSSSFIEITQQIMLLLEALSGQTKQLTQYSDAIIKSLLPALLTYSGVEDIDTRFRSLKIFSDILLPFLYEDSIYDPGNSSKVTTKIMNELLVKQLMPQYQRLLSDHDPIPLYAHKLLSAIIERCAAFVSIVKRQELIPVILESFEGGNPKLNVQIVSIVKRIVESKETTLEELAGLRIIQKVNSIMRCVLEQDWCVDKMLDILYELLFLAADSLRAKKSNPDYSALRIIEPLTDNFPICAKLVKQNNDQNLIEKCTHCLSLMIQLFCNKIAQNPTLEMIQSLIIVLSIKKPSLQRRCLKVLKVISQSGIPIPSSPELASILRRNEEKEIQQLAADIWGT</sequence>
<feature type="compositionally biased region" description="Basic and acidic residues" evidence="5">
    <location>
        <begin position="322"/>
        <end position="343"/>
    </location>
</feature>
<dbReference type="GO" id="GO:0004672">
    <property type="term" value="F:protein kinase activity"/>
    <property type="evidence" value="ECO:0007669"/>
    <property type="project" value="InterPro"/>
</dbReference>
<dbReference type="GO" id="GO:0008017">
    <property type="term" value="F:microtubule binding"/>
    <property type="evidence" value="ECO:0007669"/>
    <property type="project" value="InterPro"/>
</dbReference>
<dbReference type="PANTHER" id="PTHR46562">
    <property type="entry name" value="SERINE/THREONINE-KINASE ULK4-LIKE PROTEIN-RELATED"/>
    <property type="match status" value="1"/>
</dbReference>
<dbReference type="Proteomes" id="UP001162131">
    <property type="component" value="Unassembled WGS sequence"/>
</dbReference>
<keyword evidence="2 4" id="KW-0547">Nucleotide-binding</keyword>
<evidence type="ECO:0000259" key="6">
    <source>
        <dbReference type="PROSITE" id="PS50011"/>
    </source>
</evidence>
<feature type="compositionally biased region" description="Polar residues" evidence="5">
    <location>
        <begin position="406"/>
        <end position="427"/>
    </location>
</feature>